<accession>A0AAD7DXN2</accession>
<evidence type="ECO:0000313" key="2">
    <source>
        <dbReference type="EMBL" id="KAJ7700687.1"/>
    </source>
</evidence>
<name>A0AAD7DXN2_MYCRO</name>
<evidence type="ECO:0000313" key="3">
    <source>
        <dbReference type="Proteomes" id="UP001221757"/>
    </source>
</evidence>
<keyword evidence="3" id="KW-1185">Reference proteome</keyword>
<feature type="region of interest" description="Disordered" evidence="1">
    <location>
        <begin position="1"/>
        <end position="36"/>
    </location>
</feature>
<evidence type="ECO:0000256" key="1">
    <source>
        <dbReference type="SAM" id="MobiDB-lite"/>
    </source>
</evidence>
<dbReference type="AlphaFoldDB" id="A0AAD7DXN2"/>
<reference evidence="2" key="1">
    <citation type="submission" date="2023-03" db="EMBL/GenBank/DDBJ databases">
        <title>Massive genome expansion in bonnet fungi (Mycena s.s.) driven by repeated elements and novel gene families across ecological guilds.</title>
        <authorList>
            <consortium name="Lawrence Berkeley National Laboratory"/>
            <person name="Harder C.B."/>
            <person name="Miyauchi S."/>
            <person name="Viragh M."/>
            <person name="Kuo A."/>
            <person name="Thoen E."/>
            <person name="Andreopoulos B."/>
            <person name="Lu D."/>
            <person name="Skrede I."/>
            <person name="Drula E."/>
            <person name="Henrissat B."/>
            <person name="Morin E."/>
            <person name="Kohler A."/>
            <person name="Barry K."/>
            <person name="LaButti K."/>
            <person name="Morin E."/>
            <person name="Salamov A."/>
            <person name="Lipzen A."/>
            <person name="Mereny Z."/>
            <person name="Hegedus B."/>
            <person name="Baldrian P."/>
            <person name="Stursova M."/>
            <person name="Weitz H."/>
            <person name="Taylor A."/>
            <person name="Grigoriev I.V."/>
            <person name="Nagy L.G."/>
            <person name="Martin F."/>
            <person name="Kauserud H."/>
        </authorList>
    </citation>
    <scope>NUCLEOTIDE SEQUENCE</scope>
    <source>
        <strain evidence="2">CBHHK067</strain>
    </source>
</reference>
<feature type="region of interest" description="Disordered" evidence="1">
    <location>
        <begin position="58"/>
        <end position="101"/>
    </location>
</feature>
<dbReference type="EMBL" id="JARKIE010000019">
    <property type="protein sequence ID" value="KAJ7700687.1"/>
    <property type="molecule type" value="Genomic_DNA"/>
</dbReference>
<proteinExistence type="predicted"/>
<dbReference type="Proteomes" id="UP001221757">
    <property type="component" value="Unassembled WGS sequence"/>
</dbReference>
<feature type="region of interest" description="Disordered" evidence="1">
    <location>
        <begin position="144"/>
        <end position="167"/>
    </location>
</feature>
<sequence length="184" mass="20741">MSGAKEGCSYDGEYSEIRHRPRRSLIPVTSEGVGAREERASISPAFEFVLSLPPGLRAHSQSTQQVNRRRNVVPGSYPLRRPKQNSELGKPREWRKRGTRGGIGKAVKDRVTPQGWLYCNWKFPADISGTASDLKRDFEQASEERAERRILKPRNELDPGGLEKTRPEVDLDTDLMIMANPGEI</sequence>
<protein>
    <submittedName>
        <fullName evidence="2">Uncharacterized protein</fullName>
    </submittedName>
</protein>
<gene>
    <name evidence="2" type="ORF">B0H17DRAFT_1176618</name>
</gene>
<comment type="caution">
    <text evidence="2">The sequence shown here is derived from an EMBL/GenBank/DDBJ whole genome shotgun (WGS) entry which is preliminary data.</text>
</comment>
<organism evidence="2 3">
    <name type="scientific">Mycena rosella</name>
    <name type="common">Pink bonnet</name>
    <name type="synonym">Agaricus rosellus</name>
    <dbReference type="NCBI Taxonomy" id="1033263"/>
    <lineage>
        <taxon>Eukaryota</taxon>
        <taxon>Fungi</taxon>
        <taxon>Dikarya</taxon>
        <taxon>Basidiomycota</taxon>
        <taxon>Agaricomycotina</taxon>
        <taxon>Agaricomycetes</taxon>
        <taxon>Agaricomycetidae</taxon>
        <taxon>Agaricales</taxon>
        <taxon>Marasmiineae</taxon>
        <taxon>Mycenaceae</taxon>
        <taxon>Mycena</taxon>
    </lineage>
</organism>